<organism evidence="1 2">
    <name type="scientific">Sparassis crispa</name>
    <dbReference type="NCBI Taxonomy" id="139825"/>
    <lineage>
        <taxon>Eukaryota</taxon>
        <taxon>Fungi</taxon>
        <taxon>Dikarya</taxon>
        <taxon>Basidiomycota</taxon>
        <taxon>Agaricomycotina</taxon>
        <taxon>Agaricomycetes</taxon>
        <taxon>Polyporales</taxon>
        <taxon>Sparassidaceae</taxon>
        <taxon>Sparassis</taxon>
    </lineage>
</organism>
<reference evidence="1 2" key="1">
    <citation type="journal article" date="2018" name="Sci. Rep.">
        <title>Genome sequence of the cauliflower mushroom Sparassis crispa (Hanabiratake) and its association with beneficial usage.</title>
        <authorList>
            <person name="Kiyama R."/>
            <person name="Furutani Y."/>
            <person name="Kawaguchi K."/>
            <person name="Nakanishi T."/>
        </authorList>
    </citation>
    <scope>NUCLEOTIDE SEQUENCE [LARGE SCALE GENOMIC DNA]</scope>
</reference>
<dbReference type="InterPro" id="IPR011990">
    <property type="entry name" value="TPR-like_helical_dom_sf"/>
</dbReference>
<dbReference type="GeneID" id="38775583"/>
<proteinExistence type="predicted"/>
<protein>
    <submittedName>
        <fullName evidence="1">Uncharacterized protein</fullName>
    </submittedName>
</protein>
<dbReference type="EMBL" id="BFAD01000001">
    <property type="protein sequence ID" value="GBE78666.1"/>
    <property type="molecule type" value="Genomic_DNA"/>
</dbReference>
<dbReference type="Proteomes" id="UP000287166">
    <property type="component" value="Unassembled WGS sequence"/>
</dbReference>
<dbReference type="InParanoid" id="A0A401G912"/>
<name>A0A401G912_9APHY</name>
<evidence type="ECO:0000313" key="2">
    <source>
        <dbReference type="Proteomes" id="UP000287166"/>
    </source>
</evidence>
<gene>
    <name evidence="1" type="ORF">SCP_0115570</name>
</gene>
<dbReference type="RefSeq" id="XP_027609579.1">
    <property type="nucleotide sequence ID" value="XM_027753778.1"/>
</dbReference>
<dbReference type="Gene3D" id="1.25.40.10">
    <property type="entry name" value="Tetratricopeptide repeat domain"/>
    <property type="match status" value="1"/>
</dbReference>
<accession>A0A401G912</accession>
<keyword evidence="2" id="KW-1185">Reference proteome</keyword>
<evidence type="ECO:0000313" key="1">
    <source>
        <dbReference type="EMBL" id="GBE78666.1"/>
    </source>
</evidence>
<dbReference type="AlphaFoldDB" id="A0A401G912"/>
<dbReference type="SUPFAM" id="SSF48452">
    <property type="entry name" value="TPR-like"/>
    <property type="match status" value="1"/>
</dbReference>
<sequence>MEWMEPVYTEHWLNRAAAYLRLCAYKHAEQDADEAIRRERSAKALYRRGRARRSLGRRACRYTRSLAT</sequence>
<comment type="caution">
    <text evidence="1">The sequence shown here is derived from an EMBL/GenBank/DDBJ whole genome shotgun (WGS) entry which is preliminary data.</text>
</comment>